<keyword evidence="6" id="KW-0687">Ribonucleoprotein</keyword>
<dbReference type="Proteomes" id="UP001596392">
    <property type="component" value="Unassembled WGS sequence"/>
</dbReference>
<dbReference type="RefSeq" id="WP_376808277.1">
    <property type="nucleotide sequence ID" value="NZ_JBHTAC010000025.1"/>
</dbReference>
<dbReference type="InterPro" id="IPR036465">
    <property type="entry name" value="vWFA_dom_sf"/>
</dbReference>
<name>A0ABW2H223_9ACTN</name>
<dbReference type="PANTHER" id="PTHR14202:SF0">
    <property type="entry name" value="RNA-BINDING PROTEIN RO60"/>
    <property type="match status" value="1"/>
</dbReference>
<dbReference type="EMBL" id="JBHTAC010000025">
    <property type="protein sequence ID" value="MFC7245333.1"/>
    <property type="molecule type" value="Genomic_DNA"/>
</dbReference>
<evidence type="ECO:0000256" key="6">
    <source>
        <dbReference type="ARBA" id="ARBA00023274"/>
    </source>
</evidence>
<evidence type="ECO:0000256" key="5">
    <source>
        <dbReference type="ARBA" id="ARBA00022884"/>
    </source>
</evidence>
<keyword evidence="5" id="KW-0694">RNA-binding</keyword>
<dbReference type="SUPFAM" id="SSF140864">
    <property type="entry name" value="TROVE domain-like"/>
    <property type="match status" value="1"/>
</dbReference>
<proteinExistence type="inferred from homology"/>
<evidence type="ECO:0000313" key="9">
    <source>
        <dbReference type="Proteomes" id="UP001596392"/>
    </source>
</evidence>
<keyword evidence="9" id="KW-1185">Reference proteome</keyword>
<comment type="subcellular location">
    <subcellularLocation>
        <location evidence="1">Cytoplasm</location>
    </subcellularLocation>
</comment>
<evidence type="ECO:0000256" key="2">
    <source>
        <dbReference type="ARBA" id="ARBA00007814"/>
    </source>
</evidence>
<gene>
    <name evidence="8" type="ORF">ACFQO7_22900</name>
</gene>
<dbReference type="SUPFAM" id="SSF53300">
    <property type="entry name" value="vWA-like"/>
    <property type="match status" value="1"/>
</dbReference>
<comment type="caution">
    <text evidence="8">The sequence shown here is derived from an EMBL/GenBank/DDBJ whole genome shotgun (WGS) entry which is preliminary data.</text>
</comment>
<comment type="similarity">
    <text evidence="2">Belongs to the Ro 60 kDa family.</text>
</comment>
<sequence>MARFNFKLRANRHELDEVDVVRRPAPPVHAVRVPRQWIVEERVISERLTEEGAPAFLRSPRLELFLLAVSHMVGSDTFYESAGERDSRFRELVRTVAVTEVDWFARFVPWLRTGAMLRSASIVAALEGAAAQVEAGIPGSRAVVDSALQRADEPGEAVAYWLGRHGRRLPKPVKRGVADAVRRLYTERSLLKYDTDTAAVRFGDVVELTHPVAVAPWQGDLFRHAVDRRHGRDRAVPESLAMVRARAELTALPVERRPEVTDPALLARAGMTWEALAGWRQSTMDAAAWESIIPSMGYLALLRNLRNFDAAGVGDDAAAAVAARLSDPGEVARSRALPMRFLSAYRSVRDARWAHPLERALQHALGNVPALDGRLLILVDTSGSMGARFSKDGTLRYWDAAAMFGLALAARAVAPTVVSFSVGSREFPPEPGESLLSALGRFRAGYFIGSGTETEKAVRRHYGGHDRVVILTDEQAAFHGARDVARSVPARVPVYTWNLAGYRLGHTPVGAGRHTFGGLSDAAFSMIPLVEAGDTDRWPF</sequence>
<protein>
    <submittedName>
        <fullName evidence="8">TROVE domain-containing protein</fullName>
    </submittedName>
</protein>
<organism evidence="8 9">
    <name type="scientific">Catellatospora aurea</name>
    <dbReference type="NCBI Taxonomy" id="1337874"/>
    <lineage>
        <taxon>Bacteria</taxon>
        <taxon>Bacillati</taxon>
        <taxon>Actinomycetota</taxon>
        <taxon>Actinomycetes</taxon>
        <taxon>Micromonosporales</taxon>
        <taxon>Micromonosporaceae</taxon>
        <taxon>Catellatospora</taxon>
    </lineage>
</organism>
<evidence type="ECO:0000256" key="1">
    <source>
        <dbReference type="ARBA" id="ARBA00004496"/>
    </source>
</evidence>
<reference evidence="9" key="1">
    <citation type="journal article" date="2019" name="Int. J. Syst. Evol. Microbiol.">
        <title>The Global Catalogue of Microorganisms (GCM) 10K type strain sequencing project: providing services to taxonomists for standard genome sequencing and annotation.</title>
        <authorList>
            <consortium name="The Broad Institute Genomics Platform"/>
            <consortium name="The Broad Institute Genome Sequencing Center for Infectious Disease"/>
            <person name="Wu L."/>
            <person name="Ma J."/>
        </authorList>
    </citation>
    <scope>NUCLEOTIDE SEQUENCE [LARGE SCALE GENOMIC DNA]</scope>
    <source>
        <strain evidence="9">CGMCC 1.9106</strain>
    </source>
</reference>
<dbReference type="InterPro" id="IPR040322">
    <property type="entry name" value="TROVE2"/>
</dbReference>
<evidence type="ECO:0000313" key="8">
    <source>
        <dbReference type="EMBL" id="MFC7245333.1"/>
    </source>
</evidence>
<dbReference type="Gene3D" id="3.40.50.410">
    <property type="entry name" value="von Willebrand factor, type A domain"/>
    <property type="match status" value="1"/>
</dbReference>
<dbReference type="InterPro" id="IPR037214">
    <property type="entry name" value="TROVE_dom_sf"/>
</dbReference>
<dbReference type="Pfam" id="PF05731">
    <property type="entry name" value="TROVE"/>
    <property type="match status" value="1"/>
</dbReference>
<dbReference type="PANTHER" id="PTHR14202">
    <property type="entry name" value="60 KDA RIBONUCLEOPROTEIN SSA/RO"/>
    <property type="match status" value="1"/>
</dbReference>
<keyword evidence="3" id="KW-0963">Cytoplasm</keyword>
<evidence type="ECO:0000256" key="3">
    <source>
        <dbReference type="ARBA" id="ARBA00022490"/>
    </source>
</evidence>
<evidence type="ECO:0000256" key="4">
    <source>
        <dbReference type="ARBA" id="ARBA00022723"/>
    </source>
</evidence>
<dbReference type="InterPro" id="IPR008858">
    <property type="entry name" value="TROVE_dom"/>
</dbReference>
<dbReference type="PROSITE" id="PS50988">
    <property type="entry name" value="TROVE"/>
    <property type="match status" value="1"/>
</dbReference>
<evidence type="ECO:0000259" key="7">
    <source>
        <dbReference type="PROSITE" id="PS50988"/>
    </source>
</evidence>
<accession>A0ABW2H223</accession>
<feature type="domain" description="TROVE" evidence="7">
    <location>
        <begin position="47"/>
        <end position="373"/>
    </location>
</feature>
<keyword evidence="4" id="KW-0479">Metal-binding</keyword>